<dbReference type="InterPro" id="IPR036390">
    <property type="entry name" value="WH_DNA-bd_sf"/>
</dbReference>
<dbReference type="PANTHER" id="PTHR33204:SF18">
    <property type="entry name" value="TRANSCRIPTIONAL REGULATORY PROTEIN"/>
    <property type="match status" value="1"/>
</dbReference>
<accession>A0ABP7JZ80</accession>
<dbReference type="InterPro" id="IPR002577">
    <property type="entry name" value="HTH_HxlR"/>
</dbReference>
<dbReference type="EMBL" id="BAAAZA010000006">
    <property type="protein sequence ID" value="GAA3859888.1"/>
    <property type="molecule type" value="Genomic_DNA"/>
</dbReference>
<evidence type="ECO:0000256" key="2">
    <source>
        <dbReference type="ARBA" id="ARBA00023125"/>
    </source>
</evidence>
<comment type="caution">
    <text evidence="5">The sequence shown here is derived from an EMBL/GenBank/DDBJ whole genome shotgun (WGS) entry which is preliminary data.</text>
</comment>
<reference evidence="6" key="1">
    <citation type="journal article" date="2019" name="Int. J. Syst. Evol. Microbiol.">
        <title>The Global Catalogue of Microorganisms (GCM) 10K type strain sequencing project: providing services to taxonomists for standard genome sequencing and annotation.</title>
        <authorList>
            <consortium name="The Broad Institute Genomics Platform"/>
            <consortium name="The Broad Institute Genome Sequencing Center for Infectious Disease"/>
            <person name="Wu L."/>
            <person name="Ma J."/>
        </authorList>
    </citation>
    <scope>NUCLEOTIDE SEQUENCE [LARGE SCALE GENOMIC DNA]</scope>
    <source>
        <strain evidence="6">JCM 16578</strain>
    </source>
</reference>
<dbReference type="InterPro" id="IPR036527">
    <property type="entry name" value="SCP2_sterol-bd_dom_sf"/>
</dbReference>
<protein>
    <submittedName>
        <fullName evidence="5">Winged helix-turn-helix transcriptional regulator</fullName>
    </submittedName>
</protein>
<keyword evidence="1" id="KW-0805">Transcription regulation</keyword>
<dbReference type="InterPro" id="IPR011991">
    <property type="entry name" value="ArsR-like_HTH"/>
</dbReference>
<keyword evidence="2" id="KW-0238">DNA-binding</keyword>
<evidence type="ECO:0000259" key="4">
    <source>
        <dbReference type="PROSITE" id="PS51118"/>
    </source>
</evidence>
<dbReference type="SUPFAM" id="SSF46785">
    <property type="entry name" value="Winged helix' DNA-binding domain"/>
    <property type="match status" value="1"/>
</dbReference>
<dbReference type="Gene3D" id="1.10.10.10">
    <property type="entry name" value="Winged helix-like DNA-binding domain superfamily/Winged helix DNA-binding domain"/>
    <property type="match status" value="1"/>
</dbReference>
<proteinExistence type="predicted"/>
<organism evidence="5 6">
    <name type="scientific">Streptomyces lannensis</name>
    <dbReference type="NCBI Taxonomy" id="766498"/>
    <lineage>
        <taxon>Bacteria</taxon>
        <taxon>Bacillati</taxon>
        <taxon>Actinomycetota</taxon>
        <taxon>Actinomycetes</taxon>
        <taxon>Kitasatosporales</taxon>
        <taxon>Streptomycetaceae</taxon>
        <taxon>Streptomyces</taxon>
    </lineage>
</organism>
<dbReference type="CDD" id="cd00090">
    <property type="entry name" value="HTH_ARSR"/>
    <property type="match status" value="1"/>
</dbReference>
<dbReference type="PANTHER" id="PTHR33204">
    <property type="entry name" value="TRANSCRIPTIONAL REGULATOR, MARR FAMILY"/>
    <property type="match status" value="1"/>
</dbReference>
<dbReference type="Proteomes" id="UP001501563">
    <property type="component" value="Unassembled WGS sequence"/>
</dbReference>
<dbReference type="SUPFAM" id="SSF55718">
    <property type="entry name" value="SCP-like"/>
    <property type="match status" value="1"/>
</dbReference>
<sequence>MGERWGLLIIRDLTVRPQRYTDLFDGLPGIPTNVLSTRLKELEEAGIIERRIAPAPQRGVLYALTPAGHDLEPAVSALGRWGTTQLGEPRPGEIVTPSAVVMALRAAFDPHAAAGLTASWEIHAGDIEVHAAVTEGRLTAGIGPAADKPDLVIDFEPDDLPSYLALMQAAKCGLVKLDGPRELLDSFIRVFGPSKATLPDAPAHRSAALDE</sequence>
<gene>
    <name evidence="5" type="ORF">GCM10022207_24420</name>
</gene>
<feature type="domain" description="HTH hxlR-type" evidence="4">
    <location>
        <begin position="1"/>
        <end position="90"/>
    </location>
</feature>
<evidence type="ECO:0000313" key="5">
    <source>
        <dbReference type="EMBL" id="GAA3859888.1"/>
    </source>
</evidence>
<evidence type="ECO:0000313" key="6">
    <source>
        <dbReference type="Proteomes" id="UP001501563"/>
    </source>
</evidence>
<evidence type="ECO:0000256" key="1">
    <source>
        <dbReference type="ARBA" id="ARBA00023015"/>
    </source>
</evidence>
<dbReference type="Pfam" id="PF01638">
    <property type="entry name" value="HxlR"/>
    <property type="match status" value="1"/>
</dbReference>
<keyword evidence="3" id="KW-0804">Transcription</keyword>
<dbReference type="PROSITE" id="PS51118">
    <property type="entry name" value="HTH_HXLR"/>
    <property type="match status" value="1"/>
</dbReference>
<keyword evidence="6" id="KW-1185">Reference proteome</keyword>
<dbReference type="InterPro" id="IPR036388">
    <property type="entry name" value="WH-like_DNA-bd_sf"/>
</dbReference>
<name>A0ABP7JZ80_9ACTN</name>
<evidence type="ECO:0000256" key="3">
    <source>
        <dbReference type="ARBA" id="ARBA00023163"/>
    </source>
</evidence>